<comment type="caution">
    <text evidence="1">The sequence shown here is derived from an EMBL/GenBank/DDBJ whole genome shotgun (WGS) entry which is preliminary data.</text>
</comment>
<dbReference type="InterPro" id="IPR026325">
    <property type="entry name" value="DUF932"/>
</dbReference>
<protein>
    <submittedName>
        <fullName evidence="1">DUF932 domain-containing protein</fullName>
    </submittedName>
</protein>
<evidence type="ECO:0000313" key="2">
    <source>
        <dbReference type="Proteomes" id="UP000622890"/>
    </source>
</evidence>
<keyword evidence="2" id="KW-1185">Reference proteome</keyword>
<gene>
    <name evidence="1" type="ORF">JJB74_15535</name>
</gene>
<reference evidence="1" key="1">
    <citation type="submission" date="2021-01" db="EMBL/GenBank/DDBJ databases">
        <title>Genome sequence of strain Noviherbaspirillum sp. DKR-6.</title>
        <authorList>
            <person name="Chaudhary D.K."/>
        </authorList>
    </citation>
    <scope>NUCLEOTIDE SEQUENCE</scope>
    <source>
        <strain evidence="1">DKR-6</strain>
    </source>
</reference>
<dbReference type="Pfam" id="PF06067">
    <property type="entry name" value="DUF932"/>
    <property type="match status" value="1"/>
</dbReference>
<dbReference type="AlphaFoldDB" id="A0A934W7U7"/>
<name>A0A934W7U7_9BURK</name>
<sequence length="311" mass="34083">MAYVGAVPWHGLGQQLTEHATIEEWQIAAGLNWRIMRSPVNFFGNAQMHTWDKQEVLYRSDTLAPLHIVANGYNIVQPADVLEFFRDLVADQGYTIETAGTLKGGRRIWALARTNLDGEVVDGDTIKTYLLLVTSCDQKLCTIVRFTSVRVVCNNTLQMALYMDGDNAGQIKVRHSVEFNADAVKAGLGLNAKAVYDNFLNRMRALAEVSLSGDMAAEIIENLFEDEGVTGGVKGVRSSRGFKSVMDLFNGGGKGSLIEGVAGTGWGLLNAVTEFTDFHAKAANNDNRLTSAWFGAGLQRKDKILDLVENF</sequence>
<dbReference type="EMBL" id="JAEPBG010000006">
    <property type="protein sequence ID" value="MBK4736033.1"/>
    <property type="molecule type" value="Genomic_DNA"/>
</dbReference>
<accession>A0A934W7U7</accession>
<organism evidence="1 2">
    <name type="scientific">Noviherbaspirillum pedocola</name>
    <dbReference type="NCBI Taxonomy" id="2801341"/>
    <lineage>
        <taxon>Bacteria</taxon>
        <taxon>Pseudomonadati</taxon>
        <taxon>Pseudomonadota</taxon>
        <taxon>Betaproteobacteria</taxon>
        <taxon>Burkholderiales</taxon>
        <taxon>Oxalobacteraceae</taxon>
        <taxon>Noviherbaspirillum</taxon>
    </lineage>
</organism>
<dbReference type="InterPro" id="IPR017686">
    <property type="entry name" value="Phg/plasmid-like_prot"/>
</dbReference>
<evidence type="ECO:0000313" key="1">
    <source>
        <dbReference type="EMBL" id="MBK4736033.1"/>
    </source>
</evidence>
<dbReference type="Proteomes" id="UP000622890">
    <property type="component" value="Unassembled WGS sequence"/>
</dbReference>
<proteinExistence type="predicted"/>
<dbReference type="NCBIfam" id="TIGR03299">
    <property type="entry name" value="LGT_TIGR03299"/>
    <property type="match status" value="1"/>
</dbReference>